<dbReference type="GO" id="GO:0009317">
    <property type="term" value="C:acetyl-CoA carboxylase complex"/>
    <property type="evidence" value="ECO:0007669"/>
    <property type="project" value="TreeGrafter"/>
</dbReference>
<reference evidence="4 5" key="1">
    <citation type="submission" date="2017-10" db="EMBL/GenBank/DDBJ databases">
        <title>Sequencing the genomes of 1000 actinobacteria strains.</title>
        <authorList>
            <person name="Klenk H.-P."/>
        </authorList>
    </citation>
    <scope>NUCLEOTIDE SEQUENCE [LARGE SCALE GENOMIC DNA]</scope>
    <source>
        <strain evidence="4 5">DSM 20688</strain>
    </source>
</reference>
<dbReference type="InterPro" id="IPR051047">
    <property type="entry name" value="AccD/PCCB"/>
</dbReference>
<evidence type="ECO:0000313" key="4">
    <source>
        <dbReference type="EMBL" id="PFG27116.1"/>
    </source>
</evidence>
<feature type="domain" description="CoA carboxyltransferase C-terminal" evidence="3">
    <location>
        <begin position="268"/>
        <end position="517"/>
    </location>
</feature>
<dbReference type="InterPro" id="IPR011763">
    <property type="entry name" value="COA_CT_C"/>
</dbReference>
<accession>A0A2A9DL69</accession>
<dbReference type="Proteomes" id="UP000221653">
    <property type="component" value="Unassembled WGS sequence"/>
</dbReference>
<name>A0A2A9DL69_9CORY</name>
<dbReference type="STRING" id="1724.GCA_001044175_00275"/>
<comment type="caution">
    <text evidence="4">The sequence shown here is derived from an EMBL/GenBank/DDBJ whole genome shotgun (WGS) entry which is preliminary data.</text>
</comment>
<dbReference type="PROSITE" id="PS50980">
    <property type="entry name" value="COA_CT_NTER"/>
    <property type="match status" value="1"/>
</dbReference>
<dbReference type="SUPFAM" id="SSF52096">
    <property type="entry name" value="ClpP/crotonase"/>
    <property type="match status" value="2"/>
</dbReference>
<dbReference type="InterPro" id="IPR034733">
    <property type="entry name" value="AcCoA_carboxyl_beta"/>
</dbReference>
<feature type="domain" description="CoA carboxyltransferase N-terminal" evidence="2">
    <location>
        <begin position="7"/>
        <end position="262"/>
    </location>
</feature>
<dbReference type="PANTHER" id="PTHR43842:SF2">
    <property type="entry name" value="PROPIONYL-COA CARBOXYLASE BETA CHAIN, MITOCHONDRIAL"/>
    <property type="match status" value="1"/>
</dbReference>
<dbReference type="AlphaFoldDB" id="A0A2A9DL69"/>
<evidence type="ECO:0000259" key="3">
    <source>
        <dbReference type="PROSITE" id="PS50989"/>
    </source>
</evidence>
<proteinExistence type="inferred from homology"/>
<dbReference type="OrthoDB" id="4434131at2"/>
<dbReference type="GO" id="GO:0004658">
    <property type="term" value="F:propionyl-CoA carboxylase activity"/>
    <property type="evidence" value="ECO:0007669"/>
    <property type="project" value="TreeGrafter"/>
</dbReference>
<dbReference type="Pfam" id="PF01039">
    <property type="entry name" value="Carboxyl_trans"/>
    <property type="match status" value="1"/>
</dbReference>
<dbReference type="InterPro" id="IPR029045">
    <property type="entry name" value="ClpP/crotonase-like_dom_sf"/>
</dbReference>
<dbReference type="RefSeq" id="WP_048381448.1">
    <property type="nucleotide sequence ID" value="NZ_LDYE01000011.1"/>
</dbReference>
<dbReference type="PANTHER" id="PTHR43842">
    <property type="entry name" value="PROPIONYL-COA CARBOXYLASE BETA CHAIN"/>
    <property type="match status" value="1"/>
</dbReference>
<dbReference type="Gene3D" id="3.90.226.10">
    <property type="entry name" value="2-enoyl-CoA Hydratase, Chain A, domain 1"/>
    <property type="match status" value="2"/>
</dbReference>
<sequence length="523" mass="55224">MSDLSTTAGKLDDLALRLEQAQKPVGQEVIDATHEAGRLTARERVLATVDEGSFVEVDALAKHRVERFGMDANTPLTDGVVAGYATVEGRKVCIFAQDSTIFDGQMGEVYGEKIVKVFQLAAKTGVPLIGFYEGTGARPAEGVAALHFYSTIMKESAQASGVVPQVAVVTGAAVGAHAILPSLADILIMVKGEAHLNVTPAETIATVSGEDVAGHDFDALTHTRASGVAHAAVESDKEAAELVRNVVSFLPSNNRAEAPRTATALVTEPDAASLDAIIPDSARQTYEMTDVISRVVDGGQLLQLQEHYAANVITGFARIEGRSVGVVANQPSVLAGCLDVPGTRKAARFIRMCDTLNIPIVTFVDAPGFLPNPSEEYGGVSRTAAQLAYAYAEASVGLITVITRKAMGAAYTVFGAKGLGADLVFAWPTAEIAATDAATAVPVLYQQEIAKAQRRGKDVEPLVADFAEAYEEEFLTPYMAAERGIVDAVIPPAQTRAQVVEGLRLLDRKVIYGPAKKHGNIQL</sequence>
<evidence type="ECO:0000313" key="5">
    <source>
        <dbReference type="Proteomes" id="UP000221653"/>
    </source>
</evidence>
<keyword evidence="5" id="KW-1185">Reference proteome</keyword>
<dbReference type="EMBL" id="PDJF01000001">
    <property type="protein sequence ID" value="PFG27116.1"/>
    <property type="molecule type" value="Genomic_DNA"/>
</dbReference>
<organism evidence="4 5">
    <name type="scientific">Corynebacterium renale</name>
    <dbReference type="NCBI Taxonomy" id="1724"/>
    <lineage>
        <taxon>Bacteria</taxon>
        <taxon>Bacillati</taxon>
        <taxon>Actinomycetota</taxon>
        <taxon>Actinomycetes</taxon>
        <taxon>Mycobacteriales</taxon>
        <taxon>Corynebacteriaceae</taxon>
        <taxon>Corynebacterium</taxon>
    </lineage>
</organism>
<dbReference type="PROSITE" id="PS50989">
    <property type="entry name" value="COA_CT_CTER"/>
    <property type="match status" value="1"/>
</dbReference>
<evidence type="ECO:0000259" key="2">
    <source>
        <dbReference type="PROSITE" id="PS50980"/>
    </source>
</evidence>
<comment type="similarity">
    <text evidence="1">Belongs to the AccD/PCCB family.</text>
</comment>
<gene>
    <name evidence="4" type="ORF">ATK06_0164</name>
</gene>
<evidence type="ECO:0000256" key="1">
    <source>
        <dbReference type="ARBA" id="ARBA00006102"/>
    </source>
</evidence>
<dbReference type="InterPro" id="IPR011762">
    <property type="entry name" value="COA_CT_N"/>
</dbReference>
<protein>
    <submittedName>
        <fullName evidence="4">Propionyl-CoA carboxylase beta chain</fullName>
    </submittedName>
</protein>